<sequence length="186" mass="21195">MNTCPFDALAIIITMAYTDLKTYTAFVDSSENNMLRFCKSLALYGPTKKTFTDRLKLLKLIFKSSDDISRIKVIDAQCNVAFIATKLLVNAKSAIEKIRCTTDGCNNNNRDIESSTLILRFKNVKNLQKSLDNYTKEQVYECCNETKLPTFIFLILTYNNIRNSAYGEQITRTAHNSAEKRRATSK</sequence>
<gene>
    <name evidence="1" type="ORF">MEUPH1_LOCUS3408</name>
</gene>
<dbReference type="AlphaFoldDB" id="A0AAV0VXW7"/>
<evidence type="ECO:0000313" key="1">
    <source>
        <dbReference type="EMBL" id="CAI6346501.1"/>
    </source>
</evidence>
<accession>A0AAV0VXW7</accession>
<dbReference type="EMBL" id="CARXXK010000001">
    <property type="protein sequence ID" value="CAI6346501.1"/>
    <property type="molecule type" value="Genomic_DNA"/>
</dbReference>
<protein>
    <submittedName>
        <fullName evidence="1">Uncharacterized protein</fullName>
    </submittedName>
</protein>
<name>A0AAV0VXW7_9HEMI</name>
<comment type="caution">
    <text evidence="1">The sequence shown here is derived from an EMBL/GenBank/DDBJ whole genome shotgun (WGS) entry which is preliminary data.</text>
</comment>
<keyword evidence="2" id="KW-1185">Reference proteome</keyword>
<evidence type="ECO:0000313" key="2">
    <source>
        <dbReference type="Proteomes" id="UP001160148"/>
    </source>
</evidence>
<proteinExistence type="predicted"/>
<dbReference type="Proteomes" id="UP001160148">
    <property type="component" value="Unassembled WGS sequence"/>
</dbReference>
<reference evidence="1 2" key="1">
    <citation type="submission" date="2023-01" db="EMBL/GenBank/DDBJ databases">
        <authorList>
            <person name="Whitehead M."/>
        </authorList>
    </citation>
    <scope>NUCLEOTIDE SEQUENCE [LARGE SCALE GENOMIC DNA]</scope>
</reference>
<organism evidence="1 2">
    <name type="scientific">Macrosiphum euphorbiae</name>
    <name type="common">potato aphid</name>
    <dbReference type="NCBI Taxonomy" id="13131"/>
    <lineage>
        <taxon>Eukaryota</taxon>
        <taxon>Metazoa</taxon>
        <taxon>Ecdysozoa</taxon>
        <taxon>Arthropoda</taxon>
        <taxon>Hexapoda</taxon>
        <taxon>Insecta</taxon>
        <taxon>Pterygota</taxon>
        <taxon>Neoptera</taxon>
        <taxon>Paraneoptera</taxon>
        <taxon>Hemiptera</taxon>
        <taxon>Sternorrhyncha</taxon>
        <taxon>Aphidomorpha</taxon>
        <taxon>Aphidoidea</taxon>
        <taxon>Aphididae</taxon>
        <taxon>Macrosiphini</taxon>
        <taxon>Macrosiphum</taxon>
    </lineage>
</organism>